<keyword evidence="6" id="KW-1185">Reference proteome</keyword>
<name>A0A1H0H4U4_9ACTN</name>
<evidence type="ECO:0000256" key="2">
    <source>
        <dbReference type="SAM" id="SignalP"/>
    </source>
</evidence>
<dbReference type="InterPro" id="IPR004843">
    <property type="entry name" value="Calcineurin-like_PHP"/>
</dbReference>
<dbReference type="AlphaFoldDB" id="A0A1H0H4U4"/>
<dbReference type="PANTHER" id="PTHR11575:SF24">
    <property type="entry name" value="5'-NUCLEOTIDASE"/>
    <property type="match status" value="1"/>
</dbReference>
<dbReference type="SUPFAM" id="SSF56300">
    <property type="entry name" value="Metallo-dependent phosphatases"/>
    <property type="match status" value="1"/>
</dbReference>
<proteinExistence type="predicted"/>
<dbReference type="Gene3D" id="3.90.780.10">
    <property type="entry name" value="5'-Nucleotidase, C-terminal domain"/>
    <property type="match status" value="1"/>
</dbReference>
<dbReference type="InterPro" id="IPR036907">
    <property type="entry name" value="5'-Nucleotdase_C_sf"/>
</dbReference>
<protein>
    <submittedName>
        <fullName evidence="5">5'-nucleotidase</fullName>
    </submittedName>
</protein>
<dbReference type="RefSeq" id="WP_218029396.1">
    <property type="nucleotide sequence ID" value="NZ_BKAE01000008.1"/>
</dbReference>
<dbReference type="Proteomes" id="UP000199004">
    <property type="component" value="Unassembled WGS sequence"/>
</dbReference>
<feature type="domain" description="5'-Nucleotidase C-terminal" evidence="4">
    <location>
        <begin position="379"/>
        <end position="538"/>
    </location>
</feature>
<accession>A0A1H0H4U4</accession>
<feature type="domain" description="Calcineurin-like phosphoesterase" evidence="3">
    <location>
        <begin position="43"/>
        <end position="262"/>
    </location>
</feature>
<dbReference type="Pfam" id="PF00149">
    <property type="entry name" value="Metallophos"/>
    <property type="match status" value="1"/>
</dbReference>
<dbReference type="InterPro" id="IPR006179">
    <property type="entry name" value="5_nucleotidase/apyrase"/>
</dbReference>
<dbReference type="GO" id="GO:0008768">
    <property type="term" value="F:UDP-sugar diphosphatase activity"/>
    <property type="evidence" value="ECO:0007669"/>
    <property type="project" value="TreeGrafter"/>
</dbReference>
<evidence type="ECO:0000313" key="5">
    <source>
        <dbReference type="EMBL" id="SDO14123.1"/>
    </source>
</evidence>
<dbReference type="InterPro" id="IPR008334">
    <property type="entry name" value="5'-Nucleotdase_C"/>
</dbReference>
<dbReference type="Gene3D" id="3.60.21.10">
    <property type="match status" value="1"/>
</dbReference>
<dbReference type="InterPro" id="IPR029052">
    <property type="entry name" value="Metallo-depent_PP-like"/>
</dbReference>
<gene>
    <name evidence="5" type="ORF">SAMN05192576_3460</name>
</gene>
<evidence type="ECO:0000256" key="1">
    <source>
        <dbReference type="ARBA" id="ARBA00022729"/>
    </source>
</evidence>
<dbReference type="STRING" id="1005944.SAMN05192576_3460"/>
<dbReference type="Pfam" id="PF02872">
    <property type="entry name" value="5_nucleotid_C"/>
    <property type="match status" value="1"/>
</dbReference>
<dbReference type="GO" id="GO:0008253">
    <property type="term" value="F:5'-nucleotidase activity"/>
    <property type="evidence" value="ECO:0007669"/>
    <property type="project" value="TreeGrafter"/>
</dbReference>
<evidence type="ECO:0000313" key="6">
    <source>
        <dbReference type="Proteomes" id="UP000199004"/>
    </source>
</evidence>
<sequence length="782" mass="80746">MLFSSRSRVTSRLLTAGVGIGMLATPLAFVAPAAQAADPVNITILGTNDFHGRLETNLPSNSNAEAGAAVLAGAVKQIRNANANTVFAAAGDLIGASTFDSFIQNDIPTIDALNEAGLEVSAVGNHEFDQGYADLAGRVQDRAEWRYLAANVEEPGGADDLAETWIRDFGRVDVGFIGAVTEDLPSLVTPAGIAGLTVTDVVDATNEAADSLESRGADVIVLLVHEGAAGTSIVDATNDSAFGKIVNGVDSNVDAIISGHTHLAYNHSVPVPEWVAEGRAVTERPVVSAGQYGSNLNQINFSVDPTTGEVLAKTQEIVALEDCIAGCSGSAQTWEANFPADPATKAIVDDAVAQANVLGSVPLGEIEEPFTRGKLANGTTENRGAESTLGNLVAEIQQWATESPEAGGAQIAFMNPGGLRADLAGTLTGDDRIVSYRQAATVQSFANTLVNMRLTGADIKEVLEQQWQTNPGGTAPSRPFLKLGTSEGFEYTYDPNAAEGSRITSMSLHGQAINPATAYSVTVNSFLGTGGDNFRAFSKGTNKRDTGKVDLQTMVDYLAEFANTGEGDAPLPVDFTQRAVGVLFPVGAPAVYDAGDTVAFDVSSWSFTAPTDVKDTEVVVSLGDAELGSFPLDNAAQAALPGFDEVGKASVSVTLPASVTPGPAELVLTGAATGTSVSVPIVVAGEPATVKPTMTVKAPAQVKRFKVATVKAIVKAAGAPATGKVKFTWRGKSVVKTLVGGVVSVKLGGLTKLGPVKVTVTYLGNSTTSSVTKTVTIRVVRP</sequence>
<dbReference type="SUPFAM" id="SSF55816">
    <property type="entry name" value="5'-nucleotidase (syn. UDP-sugar hydrolase), C-terminal domain"/>
    <property type="match status" value="1"/>
</dbReference>
<dbReference type="PANTHER" id="PTHR11575">
    <property type="entry name" value="5'-NUCLEOTIDASE-RELATED"/>
    <property type="match status" value="1"/>
</dbReference>
<dbReference type="GO" id="GO:0009166">
    <property type="term" value="P:nucleotide catabolic process"/>
    <property type="evidence" value="ECO:0007669"/>
    <property type="project" value="InterPro"/>
</dbReference>
<organism evidence="5 6">
    <name type="scientific">Nocardioides szechwanensis</name>
    <dbReference type="NCBI Taxonomy" id="1005944"/>
    <lineage>
        <taxon>Bacteria</taxon>
        <taxon>Bacillati</taxon>
        <taxon>Actinomycetota</taxon>
        <taxon>Actinomycetes</taxon>
        <taxon>Propionibacteriales</taxon>
        <taxon>Nocardioidaceae</taxon>
        <taxon>Nocardioides</taxon>
    </lineage>
</organism>
<dbReference type="PRINTS" id="PR01607">
    <property type="entry name" value="APYRASEFAMLY"/>
</dbReference>
<evidence type="ECO:0000259" key="4">
    <source>
        <dbReference type="Pfam" id="PF02872"/>
    </source>
</evidence>
<reference evidence="5 6" key="1">
    <citation type="submission" date="2016-10" db="EMBL/GenBank/DDBJ databases">
        <authorList>
            <person name="de Groot N.N."/>
        </authorList>
    </citation>
    <scope>NUCLEOTIDE SEQUENCE [LARGE SCALE GENOMIC DNA]</scope>
    <source>
        <strain evidence="5 6">CGMCC 1.11147</strain>
    </source>
</reference>
<keyword evidence="1 2" id="KW-0732">Signal</keyword>
<feature type="signal peptide" evidence="2">
    <location>
        <begin position="1"/>
        <end position="36"/>
    </location>
</feature>
<dbReference type="GO" id="GO:0030288">
    <property type="term" value="C:outer membrane-bounded periplasmic space"/>
    <property type="evidence" value="ECO:0007669"/>
    <property type="project" value="TreeGrafter"/>
</dbReference>
<feature type="chain" id="PRO_5011621321" evidence="2">
    <location>
        <begin position="37"/>
        <end position="782"/>
    </location>
</feature>
<dbReference type="EMBL" id="FNIC01000006">
    <property type="protein sequence ID" value="SDO14123.1"/>
    <property type="molecule type" value="Genomic_DNA"/>
</dbReference>
<evidence type="ECO:0000259" key="3">
    <source>
        <dbReference type="Pfam" id="PF00149"/>
    </source>
</evidence>